<organism evidence="2 3">
    <name type="scientific">Skermanella aerolata</name>
    <dbReference type="NCBI Taxonomy" id="393310"/>
    <lineage>
        <taxon>Bacteria</taxon>
        <taxon>Pseudomonadati</taxon>
        <taxon>Pseudomonadota</taxon>
        <taxon>Alphaproteobacteria</taxon>
        <taxon>Rhodospirillales</taxon>
        <taxon>Azospirillaceae</taxon>
        <taxon>Skermanella</taxon>
    </lineage>
</organism>
<dbReference type="EMBL" id="BJYZ01000037">
    <property type="protein sequence ID" value="GEO42213.1"/>
    <property type="molecule type" value="Genomic_DNA"/>
</dbReference>
<name>A0A512E0F3_9PROT</name>
<sequence length="298" mass="32408">MQLAKICAGEEFRRSKRSLRFLSYIVEETLAGRAGRIKAYSVAISVLDRDETFDPQTDPMVRIEASQLRRRLERYYLTQGINDPVVIDLPKGGYVPVFRMARVTVPPGPRSVAPARSDKWRKPAAIMGTALLTVSIAAFAWSRQYAHPSYQTGAGLKTGSRIHIIPFSTTTADDRSGMIANGLAEEVTQVLIRNGTVDVLAHSTKDGTAPQIQADMFLTGSVRSNAGVIRLTASLVDARMGTYVWTEAYDMPADAPVLTLQTALAASLGARLPIPTVGTTRVPTSSRMEAQAEEGNLQ</sequence>
<comment type="caution">
    <text evidence="2">The sequence shown here is derived from an EMBL/GenBank/DDBJ whole genome shotgun (WGS) entry which is preliminary data.</text>
</comment>
<feature type="compositionally biased region" description="Polar residues" evidence="1">
    <location>
        <begin position="279"/>
        <end position="288"/>
    </location>
</feature>
<evidence type="ECO:0000313" key="3">
    <source>
        <dbReference type="Proteomes" id="UP000321523"/>
    </source>
</evidence>
<evidence type="ECO:0000313" key="2">
    <source>
        <dbReference type="EMBL" id="GEO42213.1"/>
    </source>
</evidence>
<gene>
    <name evidence="2" type="ORF">SAE02_63610</name>
</gene>
<dbReference type="Proteomes" id="UP000321523">
    <property type="component" value="Unassembled WGS sequence"/>
</dbReference>
<dbReference type="AlphaFoldDB" id="A0A512E0F3"/>
<proteinExistence type="predicted"/>
<feature type="region of interest" description="Disordered" evidence="1">
    <location>
        <begin position="279"/>
        <end position="298"/>
    </location>
</feature>
<keyword evidence="3" id="KW-1185">Reference proteome</keyword>
<evidence type="ECO:0008006" key="4">
    <source>
        <dbReference type="Google" id="ProtNLM"/>
    </source>
</evidence>
<accession>A0A512E0F3</accession>
<evidence type="ECO:0000256" key="1">
    <source>
        <dbReference type="SAM" id="MobiDB-lite"/>
    </source>
</evidence>
<protein>
    <recommendedName>
        <fullName evidence="4">TolB N-terminal domain-containing protein</fullName>
    </recommendedName>
</protein>
<reference evidence="2 3" key="1">
    <citation type="submission" date="2019-07" db="EMBL/GenBank/DDBJ databases">
        <title>Whole genome shotgun sequence of Skermanella aerolata NBRC 106429.</title>
        <authorList>
            <person name="Hosoyama A."/>
            <person name="Uohara A."/>
            <person name="Ohji S."/>
            <person name="Ichikawa N."/>
        </authorList>
    </citation>
    <scope>NUCLEOTIDE SEQUENCE [LARGE SCALE GENOMIC DNA]</scope>
    <source>
        <strain evidence="2 3">NBRC 106429</strain>
    </source>
</reference>